<protein>
    <submittedName>
        <fullName evidence="1">Uncharacterized protein</fullName>
    </submittedName>
</protein>
<dbReference type="OrthoDB" id="265044at2759"/>
<dbReference type="Proteomes" id="UP000299102">
    <property type="component" value="Unassembled WGS sequence"/>
</dbReference>
<name>A0A4C1UVH9_EUMVA</name>
<dbReference type="Gene3D" id="3.40.50.300">
    <property type="entry name" value="P-loop containing nucleotide triphosphate hydrolases"/>
    <property type="match status" value="1"/>
</dbReference>
<dbReference type="SUPFAM" id="SSF52540">
    <property type="entry name" value="P-loop containing nucleoside triphosphate hydrolases"/>
    <property type="match status" value="1"/>
</dbReference>
<dbReference type="GO" id="GO:0003924">
    <property type="term" value="F:GTPase activity"/>
    <property type="evidence" value="ECO:0007669"/>
    <property type="project" value="InterPro"/>
</dbReference>
<reference evidence="1 2" key="1">
    <citation type="journal article" date="2019" name="Commun. Biol.">
        <title>The bagworm genome reveals a unique fibroin gene that provides high tensile strength.</title>
        <authorList>
            <person name="Kono N."/>
            <person name="Nakamura H."/>
            <person name="Ohtoshi R."/>
            <person name="Tomita M."/>
            <person name="Numata K."/>
            <person name="Arakawa K."/>
        </authorList>
    </citation>
    <scope>NUCLEOTIDE SEQUENCE [LARGE SCALE GENOMIC DNA]</scope>
</reference>
<dbReference type="InterPro" id="IPR027417">
    <property type="entry name" value="P-loop_NTPase"/>
</dbReference>
<dbReference type="InterPro" id="IPR001806">
    <property type="entry name" value="Small_GTPase"/>
</dbReference>
<keyword evidence="2" id="KW-1185">Reference proteome</keyword>
<gene>
    <name evidence="1" type="ORF">EVAR_20945_1</name>
</gene>
<sequence length="75" mass="8143">MLYPSIRPEKSACDSQIVASRGRSAPIVVVANKTDVPARAVRRELAEAVAALRWRCGYVECSAKQNVNIVEVSSV</sequence>
<dbReference type="EMBL" id="BGZK01000233">
    <property type="protein sequence ID" value="GBP30491.1"/>
    <property type="molecule type" value="Genomic_DNA"/>
</dbReference>
<dbReference type="GO" id="GO:0005525">
    <property type="term" value="F:GTP binding"/>
    <property type="evidence" value="ECO:0007669"/>
    <property type="project" value="InterPro"/>
</dbReference>
<organism evidence="1 2">
    <name type="scientific">Eumeta variegata</name>
    <name type="common">Bagworm moth</name>
    <name type="synonym">Eumeta japonica</name>
    <dbReference type="NCBI Taxonomy" id="151549"/>
    <lineage>
        <taxon>Eukaryota</taxon>
        <taxon>Metazoa</taxon>
        <taxon>Ecdysozoa</taxon>
        <taxon>Arthropoda</taxon>
        <taxon>Hexapoda</taxon>
        <taxon>Insecta</taxon>
        <taxon>Pterygota</taxon>
        <taxon>Neoptera</taxon>
        <taxon>Endopterygota</taxon>
        <taxon>Lepidoptera</taxon>
        <taxon>Glossata</taxon>
        <taxon>Ditrysia</taxon>
        <taxon>Tineoidea</taxon>
        <taxon>Psychidae</taxon>
        <taxon>Oiketicinae</taxon>
        <taxon>Eumeta</taxon>
    </lineage>
</organism>
<dbReference type="PRINTS" id="PR00449">
    <property type="entry name" value="RASTRNSFRMNG"/>
</dbReference>
<comment type="caution">
    <text evidence="1">The sequence shown here is derived from an EMBL/GenBank/DDBJ whole genome shotgun (WGS) entry which is preliminary data.</text>
</comment>
<dbReference type="Pfam" id="PF00071">
    <property type="entry name" value="Ras"/>
    <property type="match status" value="1"/>
</dbReference>
<proteinExistence type="predicted"/>
<evidence type="ECO:0000313" key="2">
    <source>
        <dbReference type="Proteomes" id="UP000299102"/>
    </source>
</evidence>
<accession>A0A4C1UVH9</accession>
<evidence type="ECO:0000313" key="1">
    <source>
        <dbReference type="EMBL" id="GBP30491.1"/>
    </source>
</evidence>
<dbReference type="AlphaFoldDB" id="A0A4C1UVH9"/>